<evidence type="ECO:0000259" key="9">
    <source>
        <dbReference type="PROSITE" id="PS50112"/>
    </source>
</evidence>
<dbReference type="PROSITE" id="PS50109">
    <property type="entry name" value="HIS_KIN"/>
    <property type="match status" value="1"/>
</dbReference>
<dbReference type="NCBIfam" id="TIGR00229">
    <property type="entry name" value="sensory_box"/>
    <property type="match status" value="1"/>
</dbReference>
<organism evidence="10 11">
    <name type="scientific">Rossellomorea pakistanensis</name>
    <dbReference type="NCBI Taxonomy" id="992288"/>
    <lineage>
        <taxon>Bacteria</taxon>
        <taxon>Bacillati</taxon>
        <taxon>Bacillota</taxon>
        <taxon>Bacilli</taxon>
        <taxon>Bacillales</taxon>
        <taxon>Bacillaceae</taxon>
        <taxon>Rossellomorea</taxon>
    </lineage>
</organism>
<dbReference type="InterPro" id="IPR017203">
    <property type="entry name" value="Sig_transdc_His_kinase_NreB"/>
</dbReference>
<evidence type="ECO:0000256" key="1">
    <source>
        <dbReference type="ARBA" id="ARBA00000085"/>
    </source>
</evidence>
<proteinExistence type="predicted"/>
<keyword evidence="4 7" id="KW-0418">Kinase</keyword>
<dbReference type="Pfam" id="PF13188">
    <property type="entry name" value="PAS_8"/>
    <property type="match status" value="1"/>
</dbReference>
<comment type="catalytic activity">
    <reaction evidence="1 7">
        <text>ATP + protein L-histidine = ADP + protein N-phospho-L-histidine.</text>
        <dbReference type="EC" id="2.7.13.3"/>
    </reaction>
</comment>
<evidence type="ECO:0000313" key="10">
    <source>
        <dbReference type="EMBL" id="MBM7585945.1"/>
    </source>
</evidence>
<accession>A0ABS2NDL9</accession>
<dbReference type="InterPro" id="IPR000014">
    <property type="entry name" value="PAS"/>
</dbReference>
<dbReference type="Gene3D" id="3.30.450.20">
    <property type="entry name" value="PAS domain"/>
    <property type="match status" value="1"/>
</dbReference>
<evidence type="ECO:0000259" key="8">
    <source>
        <dbReference type="PROSITE" id="PS50109"/>
    </source>
</evidence>
<sequence>MDGAIINMKPFNLENKYLQTIFESIQDGIIIMNHEREILLMNPAAKQMTGWLLHDSVPYCSFCERRTLAEGENKCYLIAREEVPYFLSDMPTYHGKKINVEMSTALMYEDDESNQKEYLLVLRDQTVKRKKEEARVSKLMIQRLIEAKETEHKRLAQELHDGVGQSLYTISVALQAIESYVKDERLQSYIDEVRNELDHVMNDIKAYSYQLRPQSLDRLGLIAAVQGLIITIEKSNPSLTIDFLSNIENRLPAAVEINLYRVIQEAMHNISKYAEAKHVAIQLMEYRYKIELLVMDDGQGFETKRIDERGLGLQHMEERLDQLEGSFVIESTLGKGTKIVASIPKGEGFL</sequence>
<comment type="caution">
    <text evidence="10">The sequence shown here is derived from an EMBL/GenBank/DDBJ whole genome shotgun (WGS) entry which is preliminary data.</text>
</comment>
<dbReference type="Gene3D" id="3.30.565.10">
    <property type="entry name" value="Histidine kinase-like ATPase, C-terminal domain"/>
    <property type="match status" value="1"/>
</dbReference>
<dbReference type="Proteomes" id="UP001646157">
    <property type="component" value="Unassembled WGS sequence"/>
</dbReference>
<reference evidence="10 11" key="1">
    <citation type="submission" date="2021-01" db="EMBL/GenBank/DDBJ databases">
        <title>Genomic Encyclopedia of Type Strains, Phase IV (KMG-IV): sequencing the most valuable type-strain genomes for metagenomic binning, comparative biology and taxonomic classification.</title>
        <authorList>
            <person name="Goeker M."/>
        </authorList>
    </citation>
    <scope>NUCLEOTIDE SEQUENCE [LARGE SCALE GENOMIC DNA]</scope>
    <source>
        <strain evidence="10 11">DSM 24834</strain>
    </source>
</reference>
<dbReference type="InterPro" id="IPR003594">
    <property type="entry name" value="HATPase_dom"/>
</dbReference>
<dbReference type="PANTHER" id="PTHR24421">
    <property type="entry name" value="NITRATE/NITRITE SENSOR PROTEIN NARX-RELATED"/>
    <property type="match status" value="1"/>
</dbReference>
<name>A0ABS2NDL9_9BACI</name>
<dbReference type="SUPFAM" id="SSF55785">
    <property type="entry name" value="PYP-like sensor domain (PAS domain)"/>
    <property type="match status" value="1"/>
</dbReference>
<evidence type="ECO:0000256" key="2">
    <source>
        <dbReference type="ARBA" id="ARBA00022679"/>
    </source>
</evidence>
<dbReference type="EMBL" id="JAFBDZ010000002">
    <property type="protein sequence ID" value="MBM7585945.1"/>
    <property type="molecule type" value="Genomic_DNA"/>
</dbReference>
<dbReference type="InterPro" id="IPR005467">
    <property type="entry name" value="His_kinase_dom"/>
</dbReference>
<feature type="domain" description="PAS" evidence="9">
    <location>
        <begin position="14"/>
        <end position="51"/>
    </location>
</feature>
<keyword evidence="2 7" id="KW-0808">Transferase</keyword>
<evidence type="ECO:0000256" key="4">
    <source>
        <dbReference type="ARBA" id="ARBA00022777"/>
    </source>
</evidence>
<dbReference type="SMART" id="SM00387">
    <property type="entry name" value="HATPase_c"/>
    <property type="match status" value="1"/>
</dbReference>
<dbReference type="InterPro" id="IPR036890">
    <property type="entry name" value="HATPase_C_sf"/>
</dbReference>
<keyword evidence="5 7" id="KW-0067">ATP-binding</keyword>
<keyword evidence="11" id="KW-1185">Reference proteome</keyword>
<dbReference type="InterPro" id="IPR035965">
    <property type="entry name" value="PAS-like_dom_sf"/>
</dbReference>
<dbReference type="SUPFAM" id="SSF55874">
    <property type="entry name" value="ATPase domain of HSP90 chaperone/DNA topoisomerase II/histidine kinase"/>
    <property type="match status" value="1"/>
</dbReference>
<keyword evidence="3 7" id="KW-0547">Nucleotide-binding</keyword>
<feature type="domain" description="Histidine kinase" evidence="8">
    <location>
        <begin position="154"/>
        <end position="347"/>
    </location>
</feature>
<dbReference type="Pfam" id="PF07730">
    <property type="entry name" value="HisKA_3"/>
    <property type="match status" value="1"/>
</dbReference>
<dbReference type="PIRSF" id="PIRSF037432">
    <property type="entry name" value="STHK_NreB"/>
    <property type="match status" value="1"/>
</dbReference>
<dbReference type="PROSITE" id="PS50112">
    <property type="entry name" value="PAS"/>
    <property type="match status" value="1"/>
</dbReference>
<dbReference type="InterPro" id="IPR011712">
    <property type="entry name" value="Sig_transdc_His_kin_sub3_dim/P"/>
</dbReference>
<dbReference type="Gene3D" id="1.20.5.1930">
    <property type="match status" value="1"/>
</dbReference>
<dbReference type="InterPro" id="IPR050482">
    <property type="entry name" value="Sensor_HK_TwoCompSys"/>
</dbReference>
<evidence type="ECO:0000256" key="6">
    <source>
        <dbReference type="ARBA" id="ARBA00023012"/>
    </source>
</evidence>
<evidence type="ECO:0000313" key="11">
    <source>
        <dbReference type="Proteomes" id="UP001646157"/>
    </source>
</evidence>
<evidence type="ECO:0000256" key="7">
    <source>
        <dbReference type="PIRNR" id="PIRNR037432"/>
    </source>
</evidence>
<dbReference type="Pfam" id="PF02518">
    <property type="entry name" value="HATPase_c"/>
    <property type="match status" value="1"/>
</dbReference>
<dbReference type="EC" id="2.7.13.3" evidence="7"/>
<gene>
    <name evidence="10" type="ORF">JOC86_002487</name>
</gene>
<protein>
    <recommendedName>
        <fullName evidence="7">Sensor histidine kinase</fullName>
        <ecNumber evidence="7">2.7.13.3</ecNumber>
    </recommendedName>
</protein>
<evidence type="ECO:0000256" key="3">
    <source>
        <dbReference type="ARBA" id="ARBA00022741"/>
    </source>
</evidence>
<dbReference type="RefSeq" id="WP_239587537.1">
    <property type="nucleotide sequence ID" value="NZ_JAFBDZ010000002.1"/>
</dbReference>
<keyword evidence="6 7" id="KW-0902">Two-component regulatory system</keyword>
<dbReference type="CDD" id="cd16917">
    <property type="entry name" value="HATPase_UhpB-NarQ-NarX-like"/>
    <property type="match status" value="1"/>
</dbReference>
<evidence type="ECO:0000256" key="5">
    <source>
        <dbReference type="ARBA" id="ARBA00022840"/>
    </source>
</evidence>